<comment type="similarity">
    <text evidence="6">Belongs to the methyltransferase superfamily. RNA methyltransferase RsmG family.</text>
</comment>
<evidence type="ECO:0000256" key="6">
    <source>
        <dbReference type="HAMAP-Rule" id="MF_00074"/>
    </source>
</evidence>
<dbReference type="Proteomes" id="UP000238338">
    <property type="component" value="Unassembled WGS sequence"/>
</dbReference>
<feature type="binding site" evidence="6">
    <location>
        <position position="77"/>
    </location>
    <ligand>
        <name>S-adenosyl-L-methionine</name>
        <dbReference type="ChEBI" id="CHEBI:59789"/>
    </ligand>
</feature>
<dbReference type="InterPro" id="IPR003682">
    <property type="entry name" value="rRNA_ssu_MeTfrase_G"/>
</dbReference>
<evidence type="ECO:0000256" key="5">
    <source>
        <dbReference type="ARBA" id="ARBA00022691"/>
    </source>
</evidence>
<dbReference type="AlphaFoldDB" id="A0A2S8S767"/>
<dbReference type="PIRSF" id="PIRSF003078">
    <property type="entry name" value="GidB"/>
    <property type="match status" value="1"/>
</dbReference>
<evidence type="ECO:0000313" key="7">
    <source>
        <dbReference type="EMBL" id="PQV56645.1"/>
    </source>
</evidence>
<dbReference type="HAMAP" id="MF_00074">
    <property type="entry name" value="16SrRNA_methyltr_G"/>
    <property type="match status" value="1"/>
</dbReference>
<dbReference type="GO" id="GO:0005829">
    <property type="term" value="C:cytosol"/>
    <property type="evidence" value="ECO:0007669"/>
    <property type="project" value="TreeGrafter"/>
</dbReference>
<protein>
    <recommendedName>
        <fullName evidence="6">Ribosomal RNA small subunit methyltransferase G</fullName>
        <ecNumber evidence="6">2.1.1.170</ecNumber>
    </recommendedName>
    <alternativeName>
        <fullName evidence="6">16S rRNA 7-methylguanosine methyltransferase</fullName>
        <shortName evidence="6">16S rRNA m7G methyltransferase</shortName>
    </alternativeName>
</protein>
<comment type="subcellular location">
    <subcellularLocation>
        <location evidence="6">Cytoplasm</location>
    </subcellularLocation>
</comment>
<dbReference type="EMBL" id="PVEP01000004">
    <property type="protein sequence ID" value="PQV56645.1"/>
    <property type="molecule type" value="Genomic_DNA"/>
</dbReference>
<sequence>MTGGGALLPDLDVSRETWGRLELYDSMLRKWNPAINLVSRTTLDDIWARHFLDSAQLFMLAPNAARLWADLGAGGGFPGLVIAILAQELRPGLSVTLVESDQRKCTFLREVARQTGTPVTVLTQRAEDLPPLHADIVSARALAPLRDLLHLAERHLTPAGTALFLKGANHDAELSDALETFRFTFQKRASQTDPQAVILSIGDLARE</sequence>
<dbReference type="Pfam" id="PF02527">
    <property type="entry name" value="GidB"/>
    <property type="match status" value="1"/>
</dbReference>
<dbReference type="GO" id="GO:0070043">
    <property type="term" value="F:rRNA (guanine-N7-)-methyltransferase activity"/>
    <property type="evidence" value="ECO:0007669"/>
    <property type="project" value="UniProtKB-UniRule"/>
</dbReference>
<proteinExistence type="inferred from homology"/>
<evidence type="ECO:0000256" key="1">
    <source>
        <dbReference type="ARBA" id="ARBA00022490"/>
    </source>
</evidence>
<dbReference type="OrthoDB" id="9808773at2"/>
<keyword evidence="8" id="KW-1185">Reference proteome</keyword>
<keyword evidence="5 6" id="KW-0949">S-adenosyl-L-methionine</keyword>
<name>A0A2S8S767_9RHOB</name>
<feature type="binding site" evidence="6">
    <location>
        <position position="72"/>
    </location>
    <ligand>
        <name>S-adenosyl-L-methionine</name>
        <dbReference type="ChEBI" id="CHEBI:59789"/>
    </ligand>
</feature>
<dbReference type="NCBIfam" id="TIGR00138">
    <property type="entry name" value="rsmG_gidB"/>
    <property type="match status" value="1"/>
</dbReference>
<keyword evidence="4 6" id="KW-0808">Transferase</keyword>
<dbReference type="SUPFAM" id="SSF53335">
    <property type="entry name" value="S-adenosyl-L-methionine-dependent methyltransferases"/>
    <property type="match status" value="1"/>
</dbReference>
<accession>A0A2S8S767</accession>
<keyword evidence="3 6" id="KW-0489">Methyltransferase</keyword>
<gene>
    <name evidence="6" type="primary">rsmG</name>
    <name evidence="7" type="ORF">LX70_02218</name>
</gene>
<dbReference type="PANTHER" id="PTHR31760">
    <property type="entry name" value="S-ADENOSYL-L-METHIONINE-DEPENDENT METHYLTRANSFERASES SUPERFAMILY PROTEIN"/>
    <property type="match status" value="1"/>
</dbReference>
<evidence type="ECO:0000256" key="2">
    <source>
        <dbReference type="ARBA" id="ARBA00022552"/>
    </source>
</evidence>
<organism evidence="7 8">
    <name type="scientific">Albidovulum denitrificans</name>
    <dbReference type="NCBI Taxonomy" id="404881"/>
    <lineage>
        <taxon>Bacteria</taxon>
        <taxon>Pseudomonadati</taxon>
        <taxon>Pseudomonadota</taxon>
        <taxon>Alphaproteobacteria</taxon>
        <taxon>Rhodobacterales</taxon>
        <taxon>Paracoccaceae</taxon>
        <taxon>Albidovulum</taxon>
    </lineage>
</organism>
<comment type="caution">
    <text evidence="6">Lacks conserved residue(s) required for the propagation of feature annotation.</text>
</comment>
<dbReference type="EC" id="2.1.1.170" evidence="6"/>
<dbReference type="PANTHER" id="PTHR31760:SF0">
    <property type="entry name" value="S-ADENOSYL-L-METHIONINE-DEPENDENT METHYLTRANSFERASES SUPERFAMILY PROTEIN"/>
    <property type="match status" value="1"/>
</dbReference>
<comment type="function">
    <text evidence="6">Specifically methylates the N7 position of guanine in position 527 of 16S rRNA.</text>
</comment>
<keyword evidence="2 6" id="KW-0698">rRNA processing</keyword>
<feature type="binding site" evidence="6">
    <location>
        <begin position="126"/>
        <end position="127"/>
    </location>
    <ligand>
        <name>S-adenosyl-L-methionine</name>
        <dbReference type="ChEBI" id="CHEBI:59789"/>
    </ligand>
</feature>
<evidence type="ECO:0000256" key="3">
    <source>
        <dbReference type="ARBA" id="ARBA00022603"/>
    </source>
</evidence>
<reference evidence="7 8" key="1">
    <citation type="submission" date="2018-02" db="EMBL/GenBank/DDBJ databases">
        <title>Genomic Encyclopedia of Archaeal and Bacterial Type Strains, Phase II (KMG-II): from individual species to whole genera.</title>
        <authorList>
            <person name="Goeker M."/>
        </authorList>
    </citation>
    <scope>NUCLEOTIDE SEQUENCE [LARGE SCALE GENOMIC DNA]</scope>
    <source>
        <strain evidence="7 8">DSM 18921</strain>
    </source>
</reference>
<evidence type="ECO:0000256" key="4">
    <source>
        <dbReference type="ARBA" id="ARBA00022679"/>
    </source>
</evidence>
<dbReference type="InterPro" id="IPR029063">
    <property type="entry name" value="SAM-dependent_MTases_sf"/>
</dbReference>
<evidence type="ECO:0000313" key="8">
    <source>
        <dbReference type="Proteomes" id="UP000238338"/>
    </source>
</evidence>
<keyword evidence="1 6" id="KW-0963">Cytoplasm</keyword>
<comment type="catalytic activity">
    <reaction evidence="6">
        <text>guanosine(527) in 16S rRNA + S-adenosyl-L-methionine = N(7)-methylguanosine(527) in 16S rRNA + S-adenosyl-L-homocysteine</text>
        <dbReference type="Rhea" id="RHEA:42732"/>
        <dbReference type="Rhea" id="RHEA-COMP:10209"/>
        <dbReference type="Rhea" id="RHEA-COMP:10210"/>
        <dbReference type="ChEBI" id="CHEBI:57856"/>
        <dbReference type="ChEBI" id="CHEBI:59789"/>
        <dbReference type="ChEBI" id="CHEBI:74269"/>
        <dbReference type="ChEBI" id="CHEBI:74480"/>
        <dbReference type="EC" id="2.1.1.170"/>
    </reaction>
</comment>
<feature type="binding site" evidence="6">
    <location>
        <position position="140"/>
    </location>
    <ligand>
        <name>S-adenosyl-L-methionine</name>
        <dbReference type="ChEBI" id="CHEBI:59789"/>
    </ligand>
</feature>
<comment type="caution">
    <text evidence="7">The sequence shown here is derived from an EMBL/GenBank/DDBJ whole genome shotgun (WGS) entry which is preliminary data.</text>
</comment>
<dbReference type="Gene3D" id="3.40.50.150">
    <property type="entry name" value="Vaccinia Virus protein VP39"/>
    <property type="match status" value="1"/>
</dbReference>